<dbReference type="Pfam" id="PF25917">
    <property type="entry name" value="BSH_RND"/>
    <property type="match status" value="1"/>
</dbReference>
<organism evidence="10 11">
    <name type="scientific">Paracoccus aminophilus JCM 7686</name>
    <dbReference type="NCBI Taxonomy" id="1367847"/>
    <lineage>
        <taxon>Bacteria</taxon>
        <taxon>Pseudomonadati</taxon>
        <taxon>Pseudomonadota</taxon>
        <taxon>Alphaproteobacteria</taxon>
        <taxon>Rhodobacterales</taxon>
        <taxon>Paracoccaceae</taxon>
        <taxon>Paracoccus</taxon>
    </lineage>
</organism>
<name>S5YFQ7_PARAH</name>
<dbReference type="Gene3D" id="1.10.287.470">
    <property type="entry name" value="Helix hairpin bin"/>
    <property type="match status" value="1"/>
</dbReference>
<feature type="domain" description="Multidrug resistance protein MdtA-like alpha-helical hairpin" evidence="6">
    <location>
        <begin position="113"/>
        <end position="179"/>
    </location>
</feature>
<dbReference type="Gene3D" id="2.40.50.100">
    <property type="match status" value="1"/>
</dbReference>
<evidence type="ECO:0000256" key="5">
    <source>
        <dbReference type="SAM" id="SignalP"/>
    </source>
</evidence>
<keyword evidence="11" id="KW-1185">Reference proteome</keyword>
<dbReference type="GO" id="GO:0005886">
    <property type="term" value="C:plasma membrane"/>
    <property type="evidence" value="ECO:0007669"/>
    <property type="project" value="TreeGrafter"/>
</dbReference>
<dbReference type="PATRIC" id="fig|1367847.3.peg.3306"/>
<evidence type="ECO:0000259" key="6">
    <source>
        <dbReference type="Pfam" id="PF25876"/>
    </source>
</evidence>
<proteinExistence type="inferred from homology"/>
<dbReference type="Gene3D" id="2.40.30.170">
    <property type="match status" value="1"/>
</dbReference>
<comment type="similarity">
    <text evidence="2">Belongs to the membrane fusion protein (MFP) (TC 8.A.1) family.</text>
</comment>
<dbReference type="Pfam" id="PF25944">
    <property type="entry name" value="Beta-barrel_RND"/>
    <property type="match status" value="1"/>
</dbReference>
<feature type="chain" id="PRO_5004534995" evidence="5">
    <location>
        <begin position="27"/>
        <end position="472"/>
    </location>
</feature>
<keyword evidence="3" id="KW-0175">Coiled coil</keyword>
<dbReference type="Proteomes" id="UP000015480">
    <property type="component" value="Chromosome"/>
</dbReference>
<dbReference type="PANTHER" id="PTHR30158:SF3">
    <property type="entry name" value="MULTIDRUG EFFLUX PUMP SUBUNIT ACRA-RELATED"/>
    <property type="match status" value="1"/>
</dbReference>
<feature type="signal peptide" evidence="5">
    <location>
        <begin position="1"/>
        <end position="26"/>
    </location>
</feature>
<evidence type="ECO:0000259" key="8">
    <source>
        <dbReference type="Pfam" id="PF25944"/>
    </source>
</evidence>
<dbReference type="InterPro" id="IPR058624">
    <property type="entry name" value="MdtA-like_HH"/>
</dbReference>
<dbReference type="KEGG" id="pami:JCM7686_3278"/>
<reference evidence="10 11" key="1">
    <citation type="journal article" date="2014" name="BMC Genomics">
        <title>Architecture and functions of a multipartite genome of the methylotrophic bacterium Paracoccus aminophilus JCM 7686, containing primary and secondary chromids.</title>
        <authorList>
            <person name="Dziewit L."/>
            <person name="Czarnecki J."/>
            <person name="Wibberg D."/>
            <person name="Radlinska M."/>
            <person name="Mrozek P."/>
            <person name="Szymczak M."/>
            <person name="Schluter A."/>
            <person name="Puhler A."/>
            <person name="Bartosik D."/>
        </authorList>
    </citation>
    <scope>NUCLEOTIDE SEQUENCE [LARGE SCALE GENOMIC DNA]</scope>
    <source>
        <strain evidence="10">JCM 7686</strain>
    </source>
</reference>
<feature type="compositionally biased region" description="Low complexity" evidence="4">
    <location>
        <begin position="433"/>
        <end position="466"/>
    </location>
</feature>
<keyword evidence="5" id="KW-0732">Signal</keyword>
<dbReference type="InterPro" id="IPR058625">
    <property type="entry name" value="MdtA-like_BSH"/>
</dbReference>
<dbReference type="InterPro" id="IPR006143">
    <property type="entry name" value="RND_pump_MFP"/>
</dbReference>
<dbReference type="Pfam" id="PF25967">
    <property type="entry name" value="RND-MFP_C"/>
    <property type="match status" value="1"/>
</dbReference>
<feature type="domain" description="Multidrug resistance protein MdtA-like beta-barrel" evidence="8">
    <location>
        <begin position="218"/>
        <end position="306"/>
    </location>
</feature>
<evidence type="ECO:0000256" key="1">
    <source>
        <dbReference type="ARBA" id="ARBA00004196"/>
    </source>
</evidence>
<feature type="domain" description="Multidrug resistance protein MdtA-like barrel-sandwich hybrid" evidence="7">
    <location>
        <begin position="75"/>
        <end position="213"/>
    </location>
</feature>
<dbReference type="RefSeq" id="WP_020951949.1">
    <property type="nucleotide sequence ID" value="NC_022041.1"/>
</dbReference>
<dbReference type="EMBL" id="CP006650">
    <property type="protein sequence ID" value="AGT10313.1"/>
    <property type="molecule type" value="Genomic_DNA"/>
</dbReference>
<protein>
    <submittedName>
        <fullName evidence="10">RND family efflux transporter MFP subunit</fullName>
    </submittedName>
</protein>
<dbReference type="GO" id="GO:0022857">
    <property type="term" value="F:transmembrane transporter activity"/>
    <property type="evidence" value="ECO:0007669"/>
    <property type="project" value="InterPro"/>
</dbReference>
<dbReference type="PANTHER" id="PTHR30158">
    <property type="entry name" value="ACRA/E-RELATED COMPONENT OF DRUG EFFLUX TRANSPORTER"/>
    <property type="match status" value="1"/>
</dbReference>
<dbReference type="eggNOG" id="COG0845">
    <property type="taxonomic scope" value="Bacteria"/>
</dbReference>
<feature type="compositionally biased region" description="Low complexity" evidence="4">
    <location>
        <begin position="394"/>
        <end position="414"/>
    </location>
</feature>
<feature type="region of interest" description="Disordered" evidence="4">
    <location>
        <begin position="29"/>
        <end position="49"/>
    </location>
</feature>
<dbReference type="HOGENOM" id="CLU_018816_2_1_5"/>
<sequence>MPCRKMIRWPLAAATIAILIASQSLGQGFPGGRGGGGGKGGPQGPRDVGTITVTQEDVPYVVTLPGRAVAFQETGIRPQVGGELREVVYHPGQPVKIGDVLFRIDPETLAAALSAAEAQVSGAEASLSSAQATVERYRKLERSSVSSVDLTNAEVSLKQAQAQLKSAEAARDTAALALKRTEITSPIDGMPDVPQVSVGDILTANQAAVLTTITQIDPIYVDVTQSSARILKARERVEAGSLSPADGFDMSLRLETGEAYSGKGQLVSPGITVSPTTGTVPIRLQFDNAQGLILPGQFLRVELTMGQTRAVLIPQRATRRASDGTLTAFVARDGKAQQVTLTEAGSYRNSWIVTQGISEGEQVILDGLENLRVGAEVKPLPVTIDQNGVVRDSAPTTGAATDAPAGQAGAPSGQGSDGSGARGTRGAAQQSGTPAATTAAEPTAGTTTADAPAAASATDTAPAPVAQARKAD</sequence>
<feature type="compositionally biased region" description="Gly residues" evidence="4">
    <location>
        <begin position="29"/>
        <end position="43"/>
    </location>
</feature>
<feature type="coiled-coil region" evidence="3">
    <location>
        <begin position="113"/>
        <end position="177"/>
    </location>
</feature>
<evidence type="ECO:0000256" key="2">
    <source>
        <dbReference type="ARBA" id="ARBA00009477"/>
    </source>
</evidence>
<evidence type="ECO:0000313" key="10">
    <source>
        <dbReference type="EMBL" id="AGT10313.1"/>
    </source>
</evidence>
<dbReference type="InterPro" id="IPR058626">
    <property type="entry name" value="MdtA-like_b-barrel"/>
</dbReference>
<evidence type="ECO:0000256" key="3">
    <source>
        <dbReference type="SAM" id="Coils"/>
    </source>
</evidence>
<dbReference type="STRING" id="1367847.JCM7686_3278"/>
<dbReference type="NCBIfam" id="TIGR01730">
    <property type="entry name" value="RND_mfp"/>
    <property type="match status" value="1"/>
</dbReference>
<dbReference type="Pfam" id="PF25876">
    <property type="entry name" value="HH_MFP_RND"/>
    <property type="match status" value="1"/>
</dbReference>
<dbReference type="SUPFAM" id="SSF111369">
    <property type="entry name" value="HlyD-like secretion proteins"/>
    <property type="match status" value="1"/>
</dbReference>
<feature type="region of interest" description="Disordered" evidence="4">
    <location>
        <begin position="386"/>
        <end position="472"/>
    </location>
</feature>
<comment type="subcellular location">
    <subcellularLocation>
        <location evidence="1">Cell envelope</location>
    </subcellularLocation>
</comment>
<evidence type="ECO:0000259" key="7">
    <source>
        <dbReference type="Pfam" id="PF25917"/>
    </source>
</evidence>
<dbReference type="Gene3D" id="2.40.420.20">
    <property type="match status" value="1"/>
</dbReference>
<accession>S5YFQ7</accession>
<dbReference type="AlphaFoldDB" id="S5YFQ7"/>
<evidence type="ECO:0000259" key="9">
    <source>
        <dbReference type="Pfam" id="PF25967"/>
    </source>
</evidence>
<dbReference type="OrthoDB" id="7811737at2"/>
<dbReference type="GO" id="GO:0030313">
    <property type="term" value="C:cell envelope"/>
    <property type="evidence" value="ECO:0007669"/>
    <property type="project" value="UniProtKB-SubCell"/>
</dbReference>
<evidence type="ECO:0000313" key="11">
    <source>
        <dbReference type="Proteomes" id="UP000015480"/>
    </source>
</evidence>
<dbReference type="GO" id="GO:0046677">
    <property type="term" value="P:response to antibiotic"/>
    <property type="evidence" value="ECO:0007669"/>
    <property type="project" value="TreeGrafter"/>
</dbReference>
<feature type="domain" description="Multidrug resistance protein MdtA-like C-terminal permuted SH3" evidence="9">
    <location>
        <begin position="310"/>
        <end position="369"/>
    </location>
</feature>
<evidence type="ECO:0000256" key="4">
    <source>
        <dbReference type="SAM" id="MobiDB-lite"/>
    </source>
</evidence>
<gene>
    <name evidence="10" type="ORF">JCM7686_3278</name>
</gene>
<dbReference type="InterPro" id="IPR058627">
    <property type="entry name" value="MdtA-like_C"/>
</dbReference>